<protein>
    <submittedName>
        <fullName evidence="3">CubicO group peptidase, beta-lactamase class C family</fullName>
    </submittedName>
</protein>
<evidence type="ECO:0000256" key="1">
    <source>
        <dbReference type="SAM" id="SignalP"/>
    </source>
</evidence>
<accession>A0A1G9JG39</accession>
<name>A0A1G9JG39_9SPHI</name>
<sequence>MMKLTYFKALILLLSLVPLVTVAQDNQQKKCDSLFHLVKKYIDEKNVNLIYSLTSKEFKATATENDLQAFFEKQIYPLGQIRSASFFSSQDNLYKYMLVFEKNSLAFSFSIDQDNKLVNPLFSPFVLVTGPVLSSNPLKSKLDKKVDSMVMPFMKRPDAVGLSIGIIKEGKTYTYGYGTTQKEKEQLPDANTIFEIGSITKTFTSAVLAYYVNKGKISLTDPITKYLPDSLAINPELQKISIVNLSNHTSGLPRLPGNFFNKNTDDLNPYKNYTPQLFFASLKNCKLDAVPGTVYAYSNTAPGLLALILERISGKTYETLVKEIITGPLKMKSTFQELTPELSKRFVKVYGVNAVETKAWDFDALAGCGALKSTVNDLLTYAKNNMESGDPDLSAAFNLSHKVTFSKQPAIGLGWHLLQERGEVYYWHNGGTGGSRSFLAFNIKKKTAIVLLANSADEITAFAFEILPKLLN</sequence>
<dbReference type="InterPro" id="IPR001466">
    <property type="entry name" value="Beta-lactam-related"/>
</dbReference>
<dbReference type="AlphaFoldDB" id="A0A1G9JG39"/>
<feature type="domain" description="Beta-lactamase-related" evidence="2">
    <location>
        <begin position="147"/>
        <end position="458"/>
    </location>
</feature>
<dbReference type="OrthoDB" id="9793489at2"/>
<dbReference type="Proteomes" id="UP000183200">
    <property type="component" value="Unassembled WGS sequence"/>
</dbReference>
<dbReference type="InterPro" id="IPR050491">
    <property type="entry name" value="AmpC-like"/>
</dbReference>
<dbReference type="RefSeq" id="WP_074604188.1">
    <property type="nucleotide sequence ID" value="NZ_FNGY01000001.1"/>
</dbReference>
<dbReference type="PANTHER" id="PTHR46825:SF9">
    <property type="entry name" value="BETA-LACTAMASE-RELATED DOMAIN-CONTAINING PROTEIN"/>
    <property type="match status" value="1"/>
</dbReference>
<evidence type="ECO:0000313" key="4">
    <source>
        <dbReference type="Proteomes" id="UP000183200"/>
    </source>
</evidence>
<dbReference type="PANTHER" id="PTHR46825">
    <property type="entry name" value="D-ALANYL-D-ALANINE-CARBOXYPEPTIDASE/ENDOPEPTIDASE AMPH"/>
    <property type="match status" value="1"/>
</dbReference>
<dbReference type="Gene3D" id="3.40.710.10">
    <property type="entry name" value="DD-peptidase/beta-lactamase superfamily"/>
    <property type="match status" value="1"/>
</dbReference>
<feature type="signal peptide" evidence="1">
    <location>
        <begin position="1"/>
        <end position="23"/>
    </location>
</feature>
<proteinExistence type="predicted"/>
<dbReference type="SUPFAM" id="SSF56601">
    <property type="entry name" value="beta-lactamase/transpeptidase-like"/>
    <property type="match status" value="1"/>
</dbReference>
<reference evidence="4" key="1">
    <citation type="submission" date="2016-10" db="EMBL/GenBank/DDBJ databases">
        <authorList>
            <person name="Varghese N."/>
            <person name="Submissions S."/>
        </authorList>
    </citation>
    <scope>NUCLEOTIDE SEQUENCE [LARGE SCALE GENOMIC DNA]</scope>
    <source>
        <strain evidence="4">DSM 19110</strain>
    </source>
</reference>
<gene>
    <name evidence="3" type="ORF">SAMN05421820_101254</name>
</gene>
<evidence type="ECO:0000259" key="2">
    <source>
        <dbReference type="Pfam" id="PF00144"/>
    </source>
</evidence>
<keyword evidence="1" id="KW-0732">Signal</keyword>
<dbReference type="InterPro" id="IPR012338">
    <property type="entry name" value="Beta-lactam/transpept-like"/>
</dbReference>
<keyword evidence="4" id="KW-1185">Reference proteome</keyword>
<dbReference type="EMBL" id="FNGY01000001">
    <property type="protein sequence ID" value="SDL36539.1"/>
    <property type="molecule type" value="Genomic_DNA"/>
</dbReference>
<feature type="chain" id="PRO_5010314465" evidence="1">
    <location>
        <begin position="24"/>
        <end position="472"/>
    </location>
</feature>
<dbReference type="Pfam" id="PF00144">
    <property type="entry name" value="Beta-lactamase"/>
    <property type="match status" value="1"/>
</dbReference>
<evidence type="ECO:0000313" key="3">
    <source>
        <dbReference type="EMBL" id="SDL36539.1"/>
    </source>
</evidence>
<organism evidence="3 4">
    <name type="scientific">Pedobacter steynii</name>
    <dbReference type="NCBI Taxonomy" id="430522"/>
    <lineage>
        <taxon>Bacteria</taxon>
        <taxon>Pseudomonadati</taxon>
        <taxon>Bacteroidota</taxon>
        <taxon>Sphingobacteriia</taxon>
        <taxon>Sphingobacteriales</taxon>
        <taxon>Sphingobacteriaceae</taxon>
        <taxon>Pedobacter</taxon>
    </lineage>
</organism>